<sequence>MGRLPSILHALAENLATADSECLDESIVDAVRRKSTLTDVQMLSAQTKALQMDDLAMQFDLWDFFTILWDLLKQIQSALKSSSNSGLRKMGKETEPFVLVDEILWLAADRERELASTGATRYLDALRLCAQILEQHIAKSGSRVYDMAIARCRAPDRDHDMMIEPECPRAETDGLRLTLKGKEMTLSGPGTASVATEDCNTELAGPKKKVNQRNKRDNRKAKRAAAAAETKRVEDGAEDTDVEAGA</sequence>
<dbReference type="EMBL" id="CP090165">
    <property type="protein sequence ID" value="UJO14747.1"/>
    <property type="molecule type" value="Genomic_DNA"/>
</dbReference>
<name>A0A9Q8P6E8_PASFU</name>
<organism evidence="2 3">
    <name type="scientific">Passalora fulva</name>
    <name type="common">Tomato leaf mold</name>
    <name type="synonym">Cladosporium fulvum</name>
    <dbReference type="NCBI Taxonomy" id="5499"/>
    <lineage>
        <taxon>Eukaryota</taxon>
        <taxon>Fungi</taxon>
        <taxon>Dikarya</taxon>
        <taxon>Ascomycota</taxon>
        <taxon>Pezizomycotina</taxon>
        <taxon>Dothideomycetes</taxon>
        <taxon>Dothideomycetidae</taxon>
        <taxon>Mycosphaerellales</taxon>
        <taxon>Mycosphaerellaceae</taxon>
        <taxon>Fulvia</taxon>
    </lineage>
</organism>
<evidence type="ECO:0000256" key="1">
    <source>
        <dbReference type="SAM" id="MobiDB-lite"/>
    </source>
</evidence>
<keyword evidence="3" id="KW-1185">Reference proteome</keyword>
<dbReference type="KEGG" id="ffu:CLAFUR5_08640"/>
<reference evidence="2" key="1">
    <citation type="submission" date="2021-12" db="EMBL/GenBank/DDBJ databases">
        <authorList>
            <person name="Zaccaron A."/>
            <person name="Stergiopoulos I."/>
        </authorList>
    </citation>
    <scope>NUCLEOTIDE SEQUENCE</scope>
    <source>
        <strain evidence="2">Race5_Kim</strain>
    </source>
</reference>
<dbReference type="GeneID" id="71988518"/>
<dbReference type="RefSeq" id="XP_047759113.1">
    <property type="nucleotide sequence ID" value="XM_047907788.1"/>
</dbReference>
<feature type="compositionally biased region" description="Acidic residues" evidence="1">
    <location>
        <begin position="236"/>
        <end position="246"/>
    </location>
</feature>
<proteinExistence type="predicted"/>
<feature type="region of interest" description="Disordered" evidence="1">
    <location>
        <begin position="186"/>
        <end position="246"/>
    </location>
</feature>
<evidence type="ECO:0000313" key="2">
    <source>
        <dbReference type="EMBL" id="UJO14747.1"/>
    </source>
</evidence>
<accession>A0A9Q8P6E8</accession>
<evidence type="ECO:0000313" key="3">
    <source>
        <dbReference type="Proteomes" id="UP000756132"/>
    </source>
</evidence>
<feature type="compositionally biased region" description="Basic residues" evidence="1">
    <location>
        <begin position="206"/>
        <end position="223"/>
    </location>
</feature>
<protein>
    <submittedName>
        <fullName evidence="2">Uncharacterized protein</fullName>
    </submittedName>
</protein>
<gene>
    <name evidence="2" type="ORF">CLAFUR5_08640</name>
</gene>
<reference evidence="2" key="2">
    <citation type="journal article" date="2022" name="Microb. Genom.">
        <title>A chromosome-scale genome assembly of the tomato pathogen Cladosporium fulvum reveals a compartmentalized genome architecture and the presence of a dispensable chromosome.</title>
        <authorList>
            <person name="Zaccaron A.Z."/>
            <person name="Chen L.H."/>
            <person name="Samaras A."/>
            <person name="Stergiopoulos I."/>
        </authorList>
    </citation>
    <scope>NUCLEOTIDE SEQUENCE</scope>
    <source>
        <strain evidence="2">Race5_Kim</strain>
    </source>
</reference>
<dbReference type="Proteomes" id="UP000756132">
    <property type="component" value="Chromosome 3"/>
</dbReference>
<dbReference type="AlphaFoldDB" id="A0A9Q8P6E8"/>